<dbReference type="EMBL" id="AMCI01008933">
    <property type="protein sequence ID" value="EJW90283.1"/>
    <property type="molecule type" value="Genomic_DNA"/>
</dbReference>
<gene>
    <name evidence="1" type="ORF">EVA_21610</name>
</gene>
<sequence length="38" mass="4263">MPEVTTFLGIKVPSDLPRVCNTQQSSVDRLLQQMEDSV</sequence>
<proteinExistence type="predicted"/>
<feature type="non-terminal residue" evidence="1">
    <location>
        <position position="38"/>
    </location>
</feature>
<comment type="caution">
    <text evidence="1">The sequence shown here is derived from an EMBL/GenBank/DDBJ whole genome shotgun (WGS) entry which is preliminary data.</text>
</comment>
<protein>
    <submittedName>
        <fullName evidence="1">Uncharacterized protein</fullName>
    </submittedName>
</protein>
<name>J9F739_9ZZZZ</name>
<accession>J9F739</accession>
<dbReference type="AlphaFoldDB" id="J9F739"/>
<evidence type="ECO:0000313" key="1">
    <source>
        <dbReference type="EMBL" id="EJW90283.1"/>
    </source>
</evidence>
<organism evidence="1">
    <name type="scientific">gut metagenome</name>
    <dbReference type="NCBI Taxonomy" id="749906"/>
    <lineage>
        <taxon>unclassified sequences</taxon>
        <taxon>metagenomes</taxon>
        <taxon>organismal metagenomes</taxon>
    </lineage>
</organism>
<reference evidence="1" key="1">
    <citation type="journal article" date="2012" name="PLoS ONE">
        <title>Gene sets for utilization of primary and secondary nutrition supplies in the distal gut of endangered iberian lynx.</title>
        <authorList>
            <person name="Alcaide M."/>
            <person name="Messina E."/>
            <person name="Richter M."/>
            <person name="Bargiela R."/>
            <person name="Peplies J."/>
            <person name="Huws S.A."/>
            <person name="Newbold C.J."/>
            <person name="Golyshin P.N."/>
            <person name="Simon M.A."/>
            <person name="Lopez G."/>
            <person name="Yakimov M.M."/>
            <person name="Ferrer M."/>
        </authorList>
    </citation>
    <scope>NUCLEOTIDE SEQUENCE</scope>
</reference>